<evidence type="ECO:0000313" key="10">
    <source>
        <dbReference type="EMBL" id="CAB4610564.1"/>
    </source>
</evidence>
<evidence type="ECO:0000256" key="4">
    <source>
        <dbReference type="ARBA" id="ARBA00023239"/>
    </source>
</evidence>
<dbReference type="SUPFAM" id="SSF69618">
    <property type="entry name" value="HemD-like"/>
    <property type="match status" value="1"/>
</dbReference>
<keyword evidence="5" id="KW-0627">Porphyrin biosynthesis</keyword>
<evidence type="ECO:0000256" key="3">
    <source>
        <dbReference type="ARBA" id="ARBA00013109"/>
    </source>
</evidence>
<dbReference type="InterPro" id="IPR036108">
    <property type="entry name" value="4pyrrol_syn_uPrphyn_synt_sf"/>
</dbReference>
<dbReference type="CDD" id="cd06578">
    <property type="entry name" value="HemD"/>
    <property type="match status" value="1"/>
</dbReference>
<keyword evidence="4" id="KW-0456">Lyase</keyword>
<dbReference type="PANTHER" id="PTHR38042:SF1">
    <property type="entry name" value="UROPORPHYRINOGEN-III SYNTHASE, CHLOROPLASTIC"/>
    <property type="match status" value="1"/>
</dbReference>
<evidence type="ECO:0000256" key="8">
    <source>
        <dbReference type="ARBA" id="ARBA00048617"/>
    </source>
</evidence>
<organism evidence="10">
    <name type="scientific">freshwater metagenome</name>
    <dbReference type="NCBI Taxonomy" id="449393"/>
    <lineage>
        <taxon>unclassified sequences</taxon>
        <taxon>metagenomes</taxon>
        <taxon>ecological metagenomes</taxon>
    </lineage>
</organism>
<evidence type="ECO:0000259" key="9">
    <source>
        <dbReference type="Pfam" id="PF02602"/>
    </source>
</evidence>
<evidence type="ECO:0000256" key="2">
    <source>
        <dbReference type="ARBA" id="ARBA00008133"/>
    </source>
</evidence>
<comment type="catalytic activity">
    <reaction evidence="8">
        <text>hydroxymethylbilane = uroporphyrinogen III + H2O</text>
        <dbReference type="Rhea" id="RHEA:18965"/>
        <dbReference type="ChEBI" id="CHEBI:15377"/>
        <dbReference type="ChEBI" id="CHEBI:57308"/>
        <dbReference type="ChEBI" id="CHEBI:57845"/>
        <dbReference type="EC" id="4.2.1.75"/>
    </reaction>
</comment>
<evidence type="ECO:0000256" key="1">
    <source>
        <dbReference type="ARBA" id="ARBA00004772"/>
    </source>
</evidence>
<reference evidence="10" key="1">
    <citation type="submission" date="2020-05" db="EMBL/GenBank/DDBJ databases">
        <authorList>
            <person name="Chiriac C."/>
            <person name="Salcher M."/>
            <person name="Ghai R."/>
            <person name="Kavagutti S V."/>
        </authorList>
    </citation>
    <scope>NUCLEOTIDE SEQUENCE</scope>
</reference>
<evidence type="ECO:0000256" key="6">
    <source>
        <dbReference type="ARBA" id="ARBA00031702"/>
    </source>
</evidence>
<dbReference type="EMBL" id="CAEZUX010000027">
    <property type="protein sequence ID" value="CAB4610564.1"/>
    <property type="molecule type" value="Genomic_DNA"/>
</dbReference>
<comment type="similarity">
    <text evidence="2">Belongs to the uroporphyrinogen-III synthase family.</text>
</comment>
<dbReference type="AlphaFoldDB" id="A0A6J6HHL4"/>
<sequence>MSSSLDGRSVVITRSITQNESLRRLLEARGAEVIEVPLIAIAEPDDEGRERDEVLHRFHEFDWIVVTSPNGAERVAPFISAAEAAGDTPRFPLIAAVGDATARTLDTAVTLIANPARAEVLAEQFPEGAGTVLLVQGNLADESLADSIAAKGWSITKVVAYRTVQLRPTPELMEPALEADVLLLASGSAVTAWFEAFGTSTPAVVVAIGPSTAKVADALGIDLAAVAEEQSLESLIETTERILDAE</sequence>
<dbReference type="Pfam" id="PF02602">
    <property type="entry name" value="HEM4"/>
    <property type="match status" value="1"/>
</dbReference>
<proteinExistence type="inferred from homology"/>
<accession>A0A6J6HHL4</accession>
<dbReference type="GO" id="GO:0006780">
    <property type="term" value="P:uroporphyrinogen III biosynthetic process"/>
    <property type="evidence" value="ECO:0007669"/>
    <property type="project" value="InterPro"/>
</dbReference>
<evidence type="ECO:0000256" key="5">
    <source>
        <dbReference type="ARBA" id="ARBA00023244"/>
    </source>
</evidence>
<dbReference type="EC" id="4.2.1.75" evidence="3"/>
<name>A0A6J6HHL4_9ZZZZ</name>
<dbReference type="PANTHER" id="PTHR38042">
    <property type="entry name" value="UROPORPHYRINOGEN-III SYNTHASE, CHLOROPLASTIC"/>
    <property type="match status" value="1"/>
</dbReference>
<dbReference type="Gene3D" id="3.40.50.10090">
    <property type="match status" value="2"/>
</dbReference>
<feature type="domain" description="Tetrapyrrole biosynthesis uroporphyrinogen III synthase" evidence="9">
    <location>
        <begin position="21"/>
        <end position="237"/>
    </location>
</feature>
<gene>
    <name evidence="10" type="ORF">UFOPK1874_00393</name>
</gene>
<evidence type="ECO:0000256" key="7">
    <source>
        <dbReference type="ARBA" id="ARBA00032649"/>
    </source>
</evidence>
<dbReference type="GO" id="GO:0004852">
    <property type="term" value="F:uroporphyrinogen-III synthase activity"/>
    <property type="evidence" value="ECO:0007669"/>
    <property type="project" value="UniProtKB-EC"/>
</dbReference>
<protein>
    <recommendedName>
        <fullName evidence="3">uroporphyrinogen-III synthase</fullName>
        <ecNumber evidence="3">4.2.1.75</ecNumber>
    </recommendedName>
    <alternativeName>
        <fullName evidence="7">Hydroxymethylbilane hydrolyase [cyclizing]</fullName>
    </alternativeName>
    <alternativeName>
        <fullName evidence="6">Uroporphyrinogen-III cosynthase</fullName>
    </alternativeName>
</protein>
<comment type="pathway">
    <text evidence="1">Porphyrin-containing compound metabolism; protoporphyrin-IX biosynthesis; coproporphyrinogen-III from 5-aminolevulinate: step 3/4.</text>
</comment>
<dbReference type="InterPro" id="IPR039793">
    <property type="entry name" value="UROS/Hem4"/>
</dbReference>
<dbReference type="InterPro" id="IPR003754">
    <property type="entry name" value="4pyrrol_synth_uPrphyn_synth"/>
</dbReference>